<reference evidence="2 3" key="1">
    <citation type="journal article" date="2013" name="Proc. Natl. Acad. Sci. U.S.A.">
        <title>Fine-scale variation in meiotic recombination in Mimulus inferred from population shotgun sequencing.</title>
        <authorList>
            <person name="Hellsten U."/>
            <person name="Wright K.M."/>
            <person name="Jenkins J."/>
            <person name="Shu S."/>
            <person name="Yuan Y."/>
            <person name="Wessler S.R."/>
            <person name="Schmutz J."/>
            <person name="Willis J.H."/>
            <person name="Rokhsar D.S."/>
        </authorList>
    </citation>
    <scope>NUCLEOTIDE SEQUENCE [LARGE SCALE GENOMIC DNA]</scope>
    <source>
        <strain evidence="3">cv. DUN x IM62</strain>
    </source>
</reference>
<gene>
    <name evidence="2" type="ORF">MIMGU_mgv11b0211312mg</name>
</gene>
<organism evidence="2 3">
    <name type="scientific">Erythranthe guttata</name>
    <name type="common">Yellow monkey flower</name>
    <name type="synonym">Mimulus guttatus</name>
    <dbReference type="NCBI Taxonomy" id="4155"/>
    <lineage>
        <taxon>Eukaryota</taxon>
        <taxon>Viridiplantae</taxon>
        <taxon>Streptophyta</taxon>
        <taxon>Embryophyta</taxon>
        <taxon>Tracheophyta</taxon>
        <taxon>Spermatophyta</taxon>
        <taxon>Magnoliopsida</taxon>
        <taxon>eudicotyledons</taxon>
        <taxon>Gunneridae</taxon>
        <taxon>Pentapetalae</taxon>
        <taxon>asterids</taxon>
        <taxon>lamiids</taxon>
        <taxon>Lamiales</taxon>
        <taxon>Phrymaceae</taxon>
        <taxon>Erythranthe</taxon>
    </lineage>
</organism>
<name>A0A022RKJ0_ERYGU</name>
<feature type="non-terminal residue" evidence="2">
    <location>
        <position position="1"/>
    </location>
</feature>
<protein>
    <submittedName>
        <fullName evidence="2">Uncharacterized protein</fullName>
    </submittedName>
</protein>
<dbReference type="EMBL" id="KI630381">
    <property type="protein sequence ID" value="EYU40716.1"/>
    <property type="molecule type" value="Genomic_DNA"/>
</dbReference>
<evidence type="ECO:0000313" key="3">
    <source>
        <dbReference type="Proteomes" id="UP000030748"/>
    </source>
</evidence>
<sequence>SSRTRMRIKKRAQKHSLQKIRT</sequence>
<dbReference type="AlphaFoldDB" id="A0A022RKJ0"/>
<evidence type="ECO:0000313" key="2">
    <source>
        <dbReference type="EMBL" id="EYU40716.1"/>
    </source>
</evidence>
<keyword evidence="3" id="KW-1185">Reference proteome</keyword>
<accession>A0A022RKJ0</accession>
<dbReference type="Proteomes" id="UP000030748">
    <property type="component" value="Unassembled WGS sequence"/>
</dbReference>
<feature type="region of interest" description="Disordered" evidence="1">
    <location>
        <begin position="1"/>
        <end position="22"/>
    </location>
</feature>
<proteinExistence type="predicted"/>
<evidence type="ECO:0000256" key="1">
    <source>
        <dbReference type="SAM" id="MobiDB-lite"/>
    </source>
</evidence>